<dbReference type="InterPro" id="IPR004378">
    <property type="entry name" value="F420H2_quin_Rdtase"/>
</dbReference>
<dbReference type="SUPFAM" id="SSF50475">
    <property type="entry name" value="FMN-binding split barrel"/>
    <property type="match status" value="1"/>
</dbReference>
<proteinExistence type="inferred from homology"/>
<dbReference type="GO" id="GO:0005886">
    <property type="term" value="C:plasma membrane"/>
    <property type="evidence" value="ECO:0007669"/>
    <property type="project" value="TreeGrafter"/>
</dbReference>
<dbReference type="GO" id="GO:0070967">
    <property type="term" value="F:coenzyme F420 binding"/>
    <property type="evidence" value="ECO:0007669"/>
    <property type="project" value="TreeGrafter"/>
</dbReference>
<accession>A0A8J3YBW2</accession>
<sequence>MSTLPADQHAYNAALIEEFRAAGRRLGERPLLLLTTTGARTGADRVTPMMYVRDGDRLLVIASNAGAPRHPDWYHNLVADPRVTVEVDGERWAGTATPLTGAEHDAAWERIVAGHPFFADHAARAGRRIPVVALTR</sequence>
<dbReference type="RefSeq" id="WP_203941024.1">
    <property type="nucleotide sequence ID" value="NZ_BAAAGJ010000003.1"/>
</dbReference>
<evidence type="ECO:0000256" key="2">
    <source>
        <dbReference type="ARBA" id="ARBA00049106"/>
    </source>
</evidence>
<dbReference type="PANTHER" id="PTHR39428:SF1">
    <property type="entry name" value="F420H(2)-DEPENDENT QUINONE REDUCTASE RV1261C"/>
    <property type="match status" value="1"/>
</dbReference>
<organism evidence="3 4">
    <name type="scientific">Spirilliplanes yamanashiensis</name>
    <dbReference type="NCBI Taxonomy" id="42233"/>
    <lineage>
        <taxon>Bacteria</taxon>
        <taxon>Bacillati</taxon>
        <taxon>Actinomycetota</taxon>
        <taxon>Actinomycetes</taxon>
        <taxon>Micromonosporales</taxon>
        <taxon>Micromonosporaceae</taxon>
        <taxon>Spirilliplanes</taxon>
    </lineage>
</organism>
<dbReference type="Pfam" id="PF04075">
    <property type="entry name" value="F420H2_quin_red"/>
    <property type="match status" value="1"/>
</dbReference>
<reference evidence="3" key="1">
    <citation type="submission" date="2021-01" db="EMBL/GenBank/DDBJ databases">
        <title>Whole genome shotgun sequence of Spirilliplanes yamanashiensis NBRC 15828.</title>
        <authorList>
            <person name="Komaki H."/>
            <person name="Tamura T."/>
        </authorList>
    </citation>
    <scope>NUCLEOTIDE SEQUENCE</scope>
    <source>
        <strain evidence="3">NBRC 15828</strain>
    </source>
</reference>
<keyword evidence="4" id="KW-1185">Reference proteome</keyword>
<evidence type="ECO:0000256" key="1">
    <source>
        <dbReference type="ARBA" id="ARBA00008710"/>
    </source>
</evidence>
<evidence type="ECO:0000313" key="3">
    <source>
        <dbReference type="EMBL" id="GIJ05841.1"/>
    </source>
</evidence>
<dbReference type="Proteomes" id="UP000652013">
    <property type="component" value="Unassembled WGS sequence"/>
</dbReference>
<dbReference type="AlphaFoldDB" id="A0A8J3YBW2"/>
<dbReference type="PANTHER" id="PTHR39428">
    <property type="entry name" value="F420H(2)-DEPENDENT QUINONE REDUCTASE RV1261C"/>
    <property type="match status" value="1"/>
</dbReference>
<comment type="similarity">
    <text evidence="1">Belongs to the F420H(2)-dependent quinone reductase family.</text>
</comment>
<protein>
    <recommendedName>
        <fullName evidence="5">Deazaflavin-dependent oxidoreductase (Nitroreductase family)</fullName>
    </recommendedName>
</protein>
<dbReference type="GO" id="GO:0016491">
    <property type="term" value="F:oxidoreductase activity"/>
    <property type="evidence" value="ECO:0007669"/>
    <property type="project" value="InterPro"/>
</dbReference>
<dbReference type="Gene3D" id="2.30.110.10">
    <property type="entry name" value="Electron Transport, Fmn-binding Protein, Chain A"/>
    <property type="match status" value="1"/>
</dbReference>
<evidence type="ECO:0000313" key="4">
    <source>
        <dbReference type="Proteomes" id="UP000652013"/>
    </source>
</evidence>
<gene>
    <name evidence="3" type="ORF">Sya03_51930</name>
</gene>
<dbReference type="NCBIfam" id="TIGR00026">
    <property type="entry name" value="hi_GC_TIGR00026"/>
    <property type="match status" value="1"/>
</dbReference>
<evidence type="ECO:0008006" key="5">
    <source>
        <dbReference type="Google" id="ProtNLM"/>
    </source>
</evidence>
<dbReference type="InterPro" id="IPR012349">
    <property type="entry name" value="Split_barrel_FMN-bd"/>
</dbReference>
<comment type="catalytic activity">
    <reaction evidence="2">
        <text>oxidized coenzyme F420-(gamma-L-Glu)(n) + a quinol + H(+) = reduced coenzyme F420-(gamma-L-Glu)(n) + a quinone</text>
        <dbReference type="Rhea" id="RHEA:39663"/>
        <dbReference type="Rhea" id="RHEA-COMP:12939"/>
        <dbReference type="Rhea" id="RHEA-COMP:14378"/>
        <dbReference type="ChEBI" id="CHEBI:15378"/>
        <dbReference type="ChEBI" id="CHEBI:24646"/>
        <dbReference type="ChEBI" id="CHEBI:132124"/>
        <dbReference type="ChEBI" id="CHEBI:133980"/>
        <dbReference type="ChEBI" id="CHEBI:139511"/>
    </reaction>
</comment>
<dbReference type="EMBL" id="BOOY01000036">
    <property type="protein sequence ID" value="GIJ05841.1"/>
    <property type="molecule type" value="Genomic_DNA"/>
</dbReference>
<comment type="caution">
    <text evidence="3">The sequence shown here is derived from an EMBL/GenBank/DDBJ whole genome shotgun (WGS) entry which is preliminary data.</text>
</comment>
<name>A0A8J3YBW2_9ACTN</name>